<reference evidence="5" key="2">
    <citation type="journal article" date="2023" name="IMA Fungus">
        <title>Comparative genomic study of the Penicillium genus elucidates a diverse pangenome and 15 lateral gene transfer events.</title>
        <authorList>
            <person name="Petersen C."/>
            <person name="Sorensen T."/>
            <person name="Nielsen M.R."/>
            <person name="Sondergaard T.E."/>
            <person name="Sorensen J.L."/>
            <person name="Fitzpatrick D.A."/>
            <person name="Frisvad J.C."/>
            <person name="Nielsen K.L."/>
        </authorList>
    </citation>
    <scope>NUCLEOTIDE SEQUENCE</scope>
    <source>
        <strain evidence="5">IBT 21917</strain>
    </source>
</reference>
<reference evidence="5" key="1">
    <citation type="submission" date="2022-11" db="EMBL/GenBank/DDBJ databases">
        <authorList>
            <person name="Petersen C."/>
        </authorList>
    </citation>
    <scope>NUCLEOTIDE SEQUENCE</scope>
    <source>
        <strain evidence="5">IBT 21917</strain>
    </source>
</reference>
<proteinExistence type="predicted"/>
<sequence length="394" mass="42672">MFMRSILLGAAAVGASAMLVVPELEALENPPAPESAVDSIDIDKDSLEIHPMLLQDNIHSVVELPCTECPFREVGNEGAVNWKDNTPSSLMLDFSIDEGRLLANGRQIFPPIPPAPIQAVQQLESGEESDAMPVGFALEVMPVATADDAPGVELVEVRFTVLDLETNPVPVDTVAITILQDNAGNLYIMNTEIEKTTPPTDTLSWKKCAGKAKCLQELVFTRISGLLSGARERMMKVAKAGRRKGCHGKHKGHAGPMRGHHGPKHHGAAELDGFFPLHELDAPKGHHPHPPHHHRPHPPHGAFAHTFSRVLRFIAVPAILGVLAGLTASAVGMIVGQVVIFIWRRYRGTTPQAHKAAWEDGNACEKQGLMGESSEDVLPEYTEETSPRGSMDKN</sequence>
<feature type="transmembrane region" description="Helical" evidence="2">
    <location>
        <begin position="318"/>
        <end position="343"/>
    </location>
</feature>
<protein>
    <recommendedName>
        <fullName evidence="4">DUF7728 domain-containing protein</fullName>
    </recommendedName>
</protein>
<evidence type="ECO:0000256" key="3">
    <source>
        <dbReference type="SAM" id="SignalP"/>
    </source>
</evidence>
<feature type="region of interest" description="Disordered" evidence="1">
    <location>
        <begin position="366"/>
        <end position="394"/>
    </location>
</feature>
<evidence type="ECO:0000256" key="1">
    <source>
        <dbReference type="SAM" id="MobiDB-lite"/>
    </source>
</evidence>
<accession>A0A9W9IT57</accession>
<keyword evidence="2" id="KW-0812">Transmembrane</keyword>
<keyword evidence="2" id="KW-1133">Transmembrane helix</keyword>
<organism evidence="5 6">
    <name type="scientific">Penicillium capsulatum</name>
    <dbReference type="NCBI Taxonomy" id="69766"/>
    <lineage>
        <taxon>Eukaryota</taxon>
        <taxon>Fungi</taxon>
        <taxon>Dikarya</taxon>
        <taxon>Ascomycota</taxon>
        <taxon>Pezizomycotina</taxon>
        <taxon>Eurotiomycetes</taxon>
        <taxon>Eurotiomycetidae</taxon>
        <taxon>Eurotiales</taxon>
        <taxon>Aspergillaceae</taxon>
        <taxon>Penicillium</taxon>
    </lineage>
</organism>
<evidence type="ECO:0000313" key="6">
    <source>
        <dbReference type="Proteomes" id="UP001146351"/>
    </source>
</evidence>
<evidence type="ECO:0000256" key="2">
    <source>
        <dbReference type="SAM" id="Phobius"/>
    </source>
</evidence>
<evidence type="ECO:0000259" key="4">
    <source>
        <dbReference type="Pfam" id="PF24854"/>
    </source>
</evidence>
<keyword evidence="2" id="KW-0472">Membrane</keyword>
<keyword evidence="3" id="KW-0732">Signal</keyword>
<feature type="signal peptide" evidence="3">
    <location>
        <begin position="1"/>
        <end position="17"/>
    </location>
</feature>
<feature type="domain" description="DUF7728" evidence="4">
    <location>
        <begin position="61"/>
        <end position="195"/>
    </location>
</feature>
<evidence type="ECO:0000313" key="5">
    <source>
        <dbReference type="EMBL" id="KAJ5182625.1"/>
    </source>
</evidence>
<comment type="caution">
    <text evidence="5">The sequence shown here is derived from an EMBL/GenBank/DDBJ whole genome shotgun (WGS) entry which is preliminary data.</text>
</comment>
<dbReference type="InterPro" id="IPR056145">
    <property type="entry name" value="DUF7728"/>
</dbReference>
<feature type="chain" id="PRO_5040799316" description="DUF7728 domain-containing protein" evidence="3">
    <location>
        <begin position="18"/>
        <end position="394"/>
    </location>
</feature>
<keyword evidence="6" id="KW-1185">Reference proteome</keyword>
<dbReference type="Pfam" id="PF24854">
    <property type="entry name" value="DUF7728"/>
    <property type="match status" value="1"/>
</dbReference>
<feature type="region of interest" description="Disordered" evidence="1">
    <location>
        <begin position="240"/>
        <end position="264"/>
    </location>
</feature>
<dbReference type="AlphaFoldDB" id="A0A9W9IT57"/>
<dbReference type="EMBL" id="JAPQKO010000001">
    <property type="protein sequence ID" value="KAJ5182625.1"/>
    <property type="molecule type" value="Genomic_DNA"/>
</dbReference>
<name>A0A9W9IT57_9EURO</name>
<dbReference type="PANTHER" id="PTHR40622:SF2">
    <property type="match status" value="1"/>
</dbReference>
<dbReference type="Proteomes" id="UP001146351">
    <property type="component" value="Unassembled WGS sequence"/>
</dbReference>
<gene>
    <name evidence="5" type="ORF">N7492_000241</name>
</gene>
<dbReference type="PANTHER" id="PTHR40622">
    <property type="match status" value="1"/>
</dbReference>
<dbReference type="OrthoDB" id="5409353at2759"/>
<feature type="compositionally biased region" description="Acidic residues" evidence="1">
    <location>
        <begin position="373"/>
        <end position="383"/>
    </location>
</feature>